<evidence type="ECO:0000313" key="2">
    <source>
        <dbReference type="Proteomes" id="UP000245820"/>
    </source>
</evidence>
<dbReference type="EMBL" id="CP029343">
    <property type="protein sequence ID" value="AWL05126.1"/>
    <property type="molecule type" value="Genomic_DNA"/>
</dbReference>
<accession>A0A2S2DJU0</accession>
<reference evidence="1 2" key="1">
    <citation type="submission" date="2018-05" db="EMBL/GenBank/DDBJ databases">
        <title>Complete genome sequence of Massilia oculi sp. nov. CCUG 43427T (=DSM 26321T), the type strain of M. oculi, and comparison with genome sequences of other Massilia strains.</title>
        <authorList>
            <person name="Zhu B."/>
        </authorList>
    </citation>
    <scope>NUCLEOTIDE SEQUENCE [LARGE SCALE GENOMIC DNA]</scope>
    <source>
        <strain evidence="1 2">CCUG 43427</strain>
    </source>
</reference>
<evidence type="ECO:0000313" key="1">
    <source>
        <dbReference type="EMBL" id="AWL05126.1"/>
    </source>
</evidence>
<dbReference type="Proteomes" id="UP000245820">
    <property type="component" value="Chromosome"/>
</dbReference>
<dbReference type="KEGG" id="mtim:DIR46_12260"/>
<dbReference type="OrthoDB" id="4772769at2"/>
<dbReference type="InterPro" id="IPR053847">
    <property type="entry name" value="DUF6928"/>
</dbReference>
<dbReference type="AlphaFoldDB" id="A0A2S2DJU0"/>
<organism evidence="1 2">
    <name type="scientific">Massilia oculi</name>
    <dbReference type="NCBI Taxonomy" id="945844"/>
    <lineage>
        <taxon>Bacteria</taxon>
        <taxon>Pseudomonadati</taxon>
        <taxon>Pseudomonadota</taxon>
        <taxon>Betaproteobacteria</taxon>
        <taxon>Burkholderiales</taxon>
        <taxon>Oxalobacteraceae</taxon>
        <taxon>Telluria group</taxon>
        <taxon>Massilia</taxon>
    </lineage>
</organism>
<name>A0A2S2DJU0_9BURK</name>
<gene>
    <name evidence="1" type="ORF">DIR46_12260</name>
</gene>
<sequence length="265" mass="29225">MLRRRNEQGETVGNKTAILAYVDEGSDLHSVLKSRPVLDREATALALAELFPSHKAMPLADGHLGSVYPPRDEVGIACYPGLTIVSAQALIVEPSQLDQRFLEFAKGRTMLHHVTISTVDAFSYGVWKNGELVRALSMSSDGVTEDIGAPRAVELPYWAGKYPCADDDEVDDGLVELDEHDRPEFGDDLEGSAVDRHAGSLPFHPLELGDAVLLDLFGYALDGYDAETQLDPDSIALMRFTLRQTARQQTGSDPVVGMRPWWKFW</sequence>
<protein>
    <submittedName>
        <fullName evidence="1">Uncharacterized protein</fullName>
    </submittedName>
</protein>
<proteinExistence type="predicted"/>
<dbReference type="Pfam" id="PF21997">
    <property type="entry name" value="DUF6928"/>
    <property type="match status" value="2"/>
</dbReference>
<keyword evidence="2" id="KW-1185">Reference proteome</keyword>